<name>A0ACC1NSP8_9APHY</name>
<keyword evidence="2" id="KW-1185">Reference proteome</keyword>
<protein>
    <submittedName>
        <fullName evidence="1">Uncharacterized protein</fullName>
    </submittedName>
</protein>
<sequence length="602" mass="66661">MSRRFTLKYRKVVEAILQSAAIYSAASIVLVITYFTSPTVGYNLCVGVFPSLIGLVFSFIVLRLAKRSREDGVHLVYDQPPRVAPVSMPAMREHLRTPTSPSFSVHLPALVTETQSVTDLDSRAVRPASVLALDKAHVVECIDIFRGFDRLHPCTPTVSNSASLDTRHCANKSNFAHQVPSPRAHVRDPAYEDEFPSMNALWWRLPLIEGALCRNAVLLSVHTGIYNEPRSCTLRFSEAATSCIEATNVIQFMGMMLGLQFNTVSVVSVFNVQTVHGRERISSRFCRASLGTGSRFKHIIAVPKILLVEGRGSSISHLHHRQNAALRYLVICCRVSACKALNVLSSTLDTTPLKVSYEGILNSIDARCTQSLFPLARVPAHLHRSSRDPACHTLRRPAVVMPFAELRALHAVIGQAIDEIEKVYKSQSPPLEYPALDVPYYSSQKHSPEVDKAEELKLDPAVFSAANQIVAACGQLTATVHKPFFQLVEIMNGPNITALFHFVEQTHIPEILREAGPAGLSTKDIAAKLAEYREATDRARDVDDVREPRERLRVVLVRARRAVVVRGEVRPEARDRAEEEHGVEIDVLQALGVGCDARDEAL</sequence>
<dbReference type="EMBL" id="JANSHE010004015">
    <property type="protein sequence ID" value="KAJ2981886.1"/>
    <property type="molecule type" value="Genomic_DNA"/>
</dbReference>
<comment type="caution">
    <text evidence="1">The sequence shown here is derived from an EMBL/GenBank/DDBJ whole genome shotgun (WGS) entry which is preliminary data.</text>
</comment>
<dbReference type="Proteomes" id="UP001144978">
    <property type="component" value="Unassembled WGS sequence"/>
</dbReference>
<evidence type="ECO:0000313" key="2">
    <source>
        <dbReference type="Proteomes" id="UP001144978"/>
    </source>
</evidence>
<evidence type="ECO:0000313" key="1">
    <source>
        <dbReference type="EMBL" id="KAJ2981886.1"/>
    </source>
</evidence>
<organism evidence="1 2">
    <name type="scientific">Trametes sanguinea</name>
    <dbReference type="NCBI Taxonomy" id="158606"/>
    <lineage>
        <taxon>Eukaryota</taxon>
        <taxon>Fungi</taxon>
        <taxon>Dikarya</taxon>
        <taxon>Basidiomycota</taxon>
        <taxon>Agaricomycotina</taxon>
        <taxon>Agaricomycetes</taxon>
        <taxon>Polyporales</taxon>
        <taxon>Polyporaceae</taxon>
        <taxon>Trametes</taxon>
    </lineage>
</organism>
<proteinExistence type="predicted"/>
<accession>A0ACC1NSP8</accession>
<gene>
    <name evidence="1" type="ORF">NUW54_g10817</name>
</gene>
<reference evidence="1" key="1">
    <citation type="submission" date="2022-08" db="EMBL/GenBank/DDBJ databases">
        <title>Genome Sequence of Pycnoporus sanguineus.</title>
        <authorList>
            <person name="Buettner E."/>
        </authorList>
    </citation>
    <scope>NUCLEOTIDE SEQUENCE</scope>
    <source>
        <strain evidence="1">CG-C14</strain>
    </source>
</reference>